<dbReference type="GO" id="GO:0042973">
    <property type="term" value="F:glucan endo-1,3-beta-D-glucosidase activity"/>
    <property type="evidence" value="ECO:0007669"/>
    <property type="project" value="UniProtKB-EC"/>
</dbReference>
<dbReference type="SMART" id="SM00768">
    <property type="entry name" value="X8"/>
    <property type="match status" value="1"/>
</dbReference>
<dbReference type="Pfam" id="PF07983">
    <property type="entry name" value="X8"/>
    <property type="match status" value="1"/>
</dbReference>
<name>A0A6A2ZJC1_HIBSY</name>
<accession>A0A6A2ZJC1</accession>
<evidence type="ECO:0000256" key="6">
    <source>
        <dbReference type="ARBA" id="ARBA00023157"/>
    </source>
</evidence>
<evidence type="ECO:0000256" key="1">
    <source>
        <dbReference type="ARBA" id="ARBA00000382"/>
    </source>
</evidence>
<evidence type="ECO:0000256" key="3">
    <source>
        <dbReference type="ARBA" id="ARBA00012780"/>
    </source>
</evidence>
<evidence type="ECO:0000256" key="9">
    <source>
        <dbReference type="RuleBase" id="RU004336"/>
    </source>
</evidence>
<keyword evidence="4 10" id="KW-0732">Signal</keyword>
<comment type="similarity">
    <text evidence="2 8">Belongs to the glycosyl hydrolase 17 family.</text>
</comment>
<dbReference type="AlphaFoldDB" id="A0A6A2ZJC1"/>
<evidence type="ECO:0000256" key="7">
    <source>
        <dbReference type="ARBA" id="ARBA00023295"/>
    </source>
</evidence>
<keyword evidence="6" id="KW-1015">Disulfide bond</keyword>
<sequence>MAATWVIALILVATTVNVVANTNDLGVNWGTLTSHPIDPKVVVQLLKDNGFKKVKLFDSDPPMAGFLAGTGIEVTLGIPNDQLEFLSIDYEYAKEWVKENCTLHLGHGGVDIKYVAVGNEPFLTSYKGRFTKTAFPAMKNIQRALNEEGVGKKIKAVMPLNADVYESKSDKPSDGVFRGDIRDLMNKIVRFLMDNNSPFVVNIYPFLSLYLNSDFPSDFAFFDGGYAIQDKNVQYTNVFEANFDTLVYALKNAGTPNLSIIVGEIGWPTDGHKAANKANAKKFYDGLFRVLASDKGTPLRPGEIQVYLFGLFDEDTKSIEPGNFERHWGIFDFDGKPKFAMDMSGNGAHKELVGAKGVNYLPKQWCVLASYSTDQNLIDDQTSWACSKSDCTALQDGASCSDLDPKRKTSYAFNSYYQMNDQHEEACDFEGLGMIVKQNPSTESCKFSTQIEVDGATRLSFAYGAIASFISSITLFNLL</sequence>
<feature type="signal peptide" evidence="10">
    <location>
        <begin position="1"/>
        <end position="20"/>
    </location>
</feature>
<dbReference type="FunFam" id="3.20.20.80:FF:000008">
    <property type="entry name" value="Glucan endo-1,3-beta-glucosidase 5"/>
    <property type="match status" value="1"/>
</dbReference>
<evidence type="ECO:0000256" key="5">
    <source>
        <dbReference type="ARBA" id="ARBA00022801"/>
    </source>
</evidence>
<evidence type="ECO:0000313" key="12">
    <source>
        <dbReference type="EMBL" id="KAE8691232.1"/>
    </source>
</evidence>
<gene>
    <name evidence="12" type="ORF">F3Y22_tig00110890pilonHSYRG00145</name>
</gene>
<dbReference type="SUPFAM" id="SSF51445">
    <property type="entry name" value="(Trans)glycosidases"/>
    <property type="match status" value="1"/>
</dbReference>
<dbReference type="InterPro" id="IPR017853">
    <property type="entry name" value="GH"/>
</dbReference>
<keyword evidence="7 9" id="KW-0326">Glycosidase</keyword>
<comment type="catalytic activity">
    <reaction evidence="1">
        <text>Hydrolysis of (1-&gt;3)-beta-D-glucosidic linkages in (1-&gt;3)-beta-D-glucans.</text>
        <dbReference type="EC" id="3.2.1.39"/>
    </reaction>
</comment>
<dbReference type="Pfam" id="PF00332">
    <property type="entry name" value="Glyco_hydro_17"/>
    <property type="match status" value="1"/>
</dbReference>
<evidence type="ECO:0000256" key="2">
    <source>
        <dbReference type="ARBA" id="ARBA00008773"/>
    </source>
</evidence>
<evidence type="ECO:0000256" key="8">
    <source>
        <dbReference type="RuleBase" id="RU004335"/>
    </source>
</evidence>
<dbReference type="GO" id="GO:0005975">
    <property type="term" value="P:carbohydrate metabolic process"/>
    <property type="evidence" value="ECO:0007669"/>
    <property type="project" value="InterPro"/>
</dbReference>
<dbReference type="PROSITE" id="PS00587">
    <property type="entry name" value="GLYCOSYL_HYDROL_F17"/>
    <property type="match status" value="1"/>
</dbReference>
<feature type="domain" description="X8" evidence="11">
    <location>
        <begin position="364"/>
        <end position="447"/>
    </location>
</feature>
<reference evidence="12" key="1">
    <citation type="submission" date="2019-09" db="EMBL/GenBank/DDBJ databases">
        <title>Draft genome information of white flower Hibiscus syriacus.</title>
        <authorList>
            <person name="Kim Y.-M."/>
        </authorList>
    </citation>
    <scope>NUCLEOTIDE SEQUENCE [LARGE SCALE GENOMIC DNA]</scope>
    <source>
        <strain evidence="12">YM2019G1</strain>
    </source>
</reference>
<dbReference type="Gene3D" id="1.20.58.1040">
    <property type="match status" value="1"/>
</dbReference>
<evidence type="ECO:0000259" key="11">
    <source>
        <dbReference type="SMART" id="SM00768"/>
    </source>
</evidence>
<organism evidence="12 13">
    <name type="scientific">Hibiscus syriacus</name>
    <name type="common">Rose of Sharon</name>
    <dbReference type="NCBI Taxonomy" id="106335"/>
    <lineage>
        <taxon>Eukaryota</taxon>
        <taxon>Viridiplantae</taxon>
        <taxon>Streptophyta</taxon>
        <taxon>Embryophyta</taxon>
        <taxon>Tracheophyta</taxon>
        <taxon>Spermatophyta</taxon>
        <taxon>Magnoliopsida</taxon>
        <taxon>eudicotyledons</taxon>
        <taxon>Gunneridae</taxon>
        <taxon>Pentapetalae</taxon>
        <taxon>rosids</taxon>
        <taxon>malvids</taxon>
        <taxon>Malvales</taxon>
        <taxon>Malvaceae</taxon>
        <taxon>Malvoideae</taxon>
        <taxon>Hibiscus</taxon>
    </lineage>
</organism>
<dbReference type="InterPro" id="IPR000490">
    <property type="entry name" value="Glyco_hydro_17"/>
</dbReference>
<dbReference type="Proteomes" id="UP000436088">
    <property type="component" value="Unassembled WGS sequence"/>
</dbReference>
<protein>
    <recommendedName>
        <fullName evidence="3">glucan endo-1,3-beta-D-glucosidase</fullName>
        <ecNumber evidence="3">3.2.1.39</ecNumber>
    </recommendedName>
</protein>
<comment type="caution">
    <text evidence="12">The sequence shown here is derived from an EMBL/GenBank/DDBJ whole genome shotgun (WGS) entry which is preliminary data.</text>
</comment>
<dbReference type="InterPro" id="IPR012946">
    <property type="entry name" value="X8"/>
</dbReference>
<proteinExistence type="inferred from homology"/>
<feature type="chain" id="PRO_5025388187" description="glucan endo-1,3-beta-D-glucosidase" evidence="10">
    <location>
        <begin position="21"/>
        <end position="479"/>
    </location>
</feature>
<dbReference type="EC" id="3.2.1.39" evidence="3"/>
<dbReference type="Gene3D" id="3.20.20.80">
    <property type="entry name" value="Glycosidases"/>
    <property type="match status" value="1"/>
</dbReference>
<keyword evidence="5 9" id="KW-0378">Hydrolase</keyword>
<evidence type="ECO:0000313" key="13">
    <source>
        <dbReference type="Proteomes" id="UP000436088"/>
    </source>
</evidence>
<evidence type="ECO:0000256" key="10">
    <source>
        <dbReference type="SAM" id="SignalP"/>
    </source>
</evidence>
<dbReference type="OrthoDB" id="408788at2759"/>
<dbReference type="EMBL" id="VEPZ02001149">
    <property type="protein sequence ID" value="KAE8691232.1"/>
    <property type="molecule type" value="Genomic_DNA"/>
</dbReference>
<dbReference type="PANTHER" id="PTHR32227">
    <property type="entry name" value="GLUCAN ENDO-1,3-BETA-GLUCOSIDASE BG1-RELATED-RELATED"/>
    <property type="match status" value="1"/>
</dbReference>
<evidence type="ECO:0000256" key="4">
    <source>
        <dbReference type="ARBA" id="ARBA00022729"/>
    </source>
</evidence>
<keyword evidence="13" id="KW-1185">Reference proteome</keyword>
<dbReference type="InterPro" id="IPR044965">
    <property type="entry name" value="Glyco_hydro_17_plant"/>
</dbReference>